<evidence type="ECO:0000256" key="10">
    <source>
        <dbReference type="ARBA" id="ARBA00062002"/>
    </source>
</evidence>
<dbReference type="InterPro" id="IPR015813">
    <property type="entry name" value="Pyrv/PenolPyrv_kinase-like_dom"/>
</dbReference>
<evidence type="ECO:0000256" key="14">
    <source>
        <dbReference type="PIRSR" id="PIRSR015582-1"/>
    </source>
</evidence>
<proteinExistence type="inferred from homology"/>
<comment type="catalytic activity">
    <reaction evidence="9">
        <text>(S)-malyl-CoA = glyoxylate + acetyl-CoA</text>
        <dbReference type="Rhea" id="RHEA:16629"/>
        <dbReference type="ChEBI" id="CHEBI:36655"/>
        <dbReference type="ChEBI" id="CHEBI:57288"/>
        <dbReference type="ChEBI" id="CHEBI:57317"/>
        <dbReference type="EC" id="4.1.3.24"/>
    </reaction>
</comment>
<evidence type="ECO:0000256" key="3">
    <source>
        <dbReference type="ARBA" id="ARBA00005568"/>
    </source>
</evidence>
<dbReference type="InterPro" id="IPR005000">
    <property type="entry name" value="Aldolase/citrate-lyase_domain"/>
</dbReference>
<evidence type="ECO:0000256" key="5">
    <source>
        <dbReference type="ARBA" id="ARBA00022842"/>
    </source>
</evidence>
<evidence type="ECO:0000256" key="7">
    <source>
        <dbReference type="ARBA" id="ARBA00023239"/>
    </source>
</evidence>
<gene>
    <name evidence="17" type="ORF">SAMN04488103_11031</name>
</gene>
<dbReference type="Pfam" id="PF03328">
    <property type="entry name" value="HpcH_HpaI"/>
    <property type="match status" value="1"/>
</dbReference>
<dbReference type="PIRSF" id="PIRSF015582">
    <property type="entry name" value="Cit_lyase_B"/>
    <property type="match status" value="1"/>
</dbReference>
<dbReference type="PANTHER" id="PTHR32308">
    <property type="entry name" value="LYASE BETA SUBUNIT, PUTATIVE (AFU_ORTHOLOGUE AFUA_4G13030)-RELATED"/>
    <property type="match status" value="1"/>
</dbReference>
<evidence type="ECO:0000313" key="18">
    <source>
        <dbReference type="Proteomes" id="UP000198761"/>
    </source>
</evidence>
<reference evidence="17 18" key="1">
    <citation type="submission" date="2016-10" db="EMBL/GenBank/DDBJ databases">
        <authorList>
            <person name="de Groot N.N."/>
        </authorList>
    </citation>
    <scope>NUCLEOTIDE SEQUENCE [LARGE SCALE GENOMIC DNA]</scope>
    <source>
        <strain evidence="17 18">DSM 3857</strain>
    </source>
</reference>
<feature type="binding site" evidence="14">
    <location>
        <position position="76"/>
    </location>
    <ligand>
        <name>substrate</name>
    </ligand>
</feature>
<dbReference type="Proteomes" id="UP000198761">
    <property type="component" value="Unassembled WGS sequence"/>
</dbReference>
<protein>
    <recommendedName>
        <fullName evidence="12">L-malyl-CoA/beta-methylmalyl-CoA lyase</fullName>
        <ecNumber evidence="11">4.1.3.24</ecNumber>
    </recommendedName>
    <alternativeName>
        <fullName evidence="13">(3S)-malyl-CoA/beta-methylmalyl-CoA lyase</fullName>
    </alternativeName>
</protein>
<feature type="domain" description="HpcH/HpaI aldolase/citrate lyase" evidence="16">
    <location>
        <begin position="15"/>
        <end position="253"/>
    </location>
</feature>
<dbReference type="SUPFAM" id="SSF51621">
    <property type="entry name" value="Phosphoenolpyruvate/pyruvate domain"/>
    <property type="match status" value="1"/>
</dbReference>
<evidence type="ECO:0000256" key="12">
    <source>
        <dbReference type="ARBA" id="ARBA00072519"/>
    </source>
</evidence>
<evidence type="ECO:0000256" key="15">
    <source>
        <dbReference type="PIRSR" id="PIRSR015582-2"/>
    </source>
</evidence>
<dbReference type="AlphaFoldDB" id="A0A1H8KZ45"/>
<evidence type="ECO:0000256" key="9">
    <source>
        <dbReference type="ARBA" id="ARBA00051828"/>
    </source>
</evidence>
<evidence type="ECO:0000256" key="13">
    <source>
        <dbReference type="ARBA" id="ARBA00078229"/>
    </source>
</evidence>
<feature type="binding site" evidence="14">
    <location>
        <position position="141"/>
    </location>
    <ligand>
        <name>substrate</name>
    </ligand>
</feature>
<evidence type="ECO:0000259" key="16">
    <source>
        <dbReference type="Pfam" id="PF03328"/>
    </source>
</evidence>
<comment type="cofactor">
    <cofactor evidence="1">
        <name>Mn(2+)</name>
        <dbReference type="ChEBI" id="CHEBI:29035"/>
    </cofactor>
</comment>
<evidence type="ECO:0000256" key="11">
    <source>
        <dbReference type="ARBA" id="ARBA00066841"/>
    </source>
</evidence>
<feature type="binding site" evidence="15">
    <location>
        <position position="168"/>
    </location>
    <ligand>
        <name>Mg(2+)</name>
        <dbReference type="ChEBI" id="CHEBI:18420"/>
    </ligand>
</feature>
<dbReference type="RefSeq" id="WP_091302947.1">
    <property type="nucleotide sequence ID" value="NZ_FOCE01000010.1"/>
</dbReference>
<evidence type="ECO:0000256" key="8">
    <source>
        <dbReference type="ARBA" id="ARBA00050317"/>
    </source>
</evidence>
<evidence type="ECO:0000256" key="2">
    <source>
        <dbReference type="ARBA" id="ARBA00001946"/>
    </source>
</evidence>
<comment type="similarity">
    <text evidence="3">Belongs to the HpcH/HpaI aldolase family.</text>
</comment>
<evidence type="ECO:0000256" key="4">
    <source>
        <dbReference type="ARBA" id="ARBA00022723"/>
    </source>
</evidence>
<keyword evidence="6" id="KW-0464">Manganese</keyword>
<organism evidence="17 18">
    <name type="scientific">Gemmobacter aquatilis</name>
    <dbReference type="NCBI Taxonomy" id="933059"/>
    <lineage>
        <taxon>Bacteria</taxon>
        <taxon>Pseudomonadati</taxon>
        <taxon>Pseudomonadota</taxon>
        <taxon>Alphaproteobacteria</taxon>
        <taxon>Rhodobacterales</taxon>
        <taxon>Paracoccaceae</taxon>
        <taxon>Gemmobacter</taxon>
    </lineage>
</organism>
<dbReference type="PANTHER" id="PTHR32308:SF10">
    <property type="entry name" value="CITRATE LYASE SUBUNIT BETA"/>
    <property type="match status" value="1"/>
</dbReference>
<dbReference type="GO" id="GO:0006107">
    <property type="term" value="P:oxaloacetate metabolic process"/>
    <property type="evidence" value="ECO:0007669"/>
    <property type="project" value="TreeGrafter"/>
</dbReference>
<comment type="catalytic activity">
    <reaction evidence="8">
        <text>(2R,3S)-beta-methylmalyl-CoA = propanoyl-CoA + glyoxylate</text>
        <dbReference type="Rhea" id="RHEA:38259"/>
        <dbReference type="ChEBI" id="CHEBI:36655"/>
        <dbReference type="ChEBI" id="CHEBI:57392"/>
        <dbReference type="ChEBI" id="CHEBI:75634"/>
        <dbReference type="EC" id="4.1.3.24"/>
    </reaction>
</comment>
<dbReference type="EMBL" id="FOCE01000010">
    <property type="protein sequence ID" value="SEN97836.1"/>
    <property type="molecule type" value="Genomic_DNA"/>
</dbReference>
<dbReference type="GO" id="GO:0016829">
    <property type="term" value="F:lyase activity"/>
    <property type="evidence" value="ECO:0007669"/>
    <property type="project" value="UniProtKB-KW"/>
</dbReference>
<dbReference type="GO" id="GO:0000287">
    <property type="term" value="F:magnesium ion binding"/>
    <property type="evidence" value="ECO:0007669"/>
    <property type="project" value="TreeGrafter"/>
</dbReference>
<dbReference type="InterPro" id="IPR011206">
    <property type="entry name" value="Citrate_lyase_beta/mcl1/mcl2"/>
</dbReference>
<dbReference type="FunFam" id="3.20.20.60:FF:000020">
    <property type="entry name" value="Malyl-CoA lyase"/>
    <property type="match status" value="1"/>
</dbReference>
<dbReference type="EC" id="4.1.3.24" evidence="11"/>
<comment type="cofactor">
    <cofactor evidence="2">
        <name>Mg(2+)</name>
        <dbReference type="ChEBI" id="CHEBI:18420"/>
    </cofactor>
</comment>
<name>A0A1H8KZ45_9RHOB</name>
<sequence>MSFRIQPAAPARPNRCQLFGPGSRPALFAKMVSSAADVINLDLEDSVAPSDKDQARANIIEAINTLDWGKKYLSVRINGLDTPYWYRDVVDLLEQAGDRLDQIMIPKVGCAADVYAVDALVTAIERAKGRTKPISFEVIIESAAGIAHVEEIAASSPRLQAMSLGAADFAASMGMQTTGIGGTQENYYMLREGAKYWSDPWHWAQAAIVAACRTHGILPVDGPFGDFSDDEGYRAQARRSATLGMVGKWAIHPKQIALANEVFTPSETAVAEAREILAAMEAAKARGEGATVYKGRLVDIASIKQAEVIVRQSEMIASGTE</sequence>
<comment type="subunit">
    <text evidence="10">Homohexamer. Dimer of trimers.</text>
</comment>
<feature type="binding site" evidence="15">
    <location>
        <position position="141"/>
    </location>
    <ligand>
        <name>Mg(2+)</name>
        <dbReference type="ChEBI" id="CHEBI:18420"/>
    </ligand>
</feature>
<evidence type="ECO:0000256" key="6">
    <source>
        <dbReference type="ARBA" id="ARBA00023211"/>
    </source>
</evidence>
<evidence type="ECO:0000313" key="17">
    <source>
        <dbReference type="EMBL" id="SEN97836.1"/>
    </source>
</evidence>
<keyword evidence="7 17" id="KW-0456">Lyase</keyword>
<evidence type="ECO:0000256" key="1">
    <source>
        <dbReference type="ARBA" id="ARBA00001936"/>
    </source>
</evidence>
<dbReference type="OrthoDB" id="9800547at2"/>
<dbReference type="InterPro" id="IPR040442">
    <property type="entry name" value="Pyrv_kinase-like_dom_sf"/>
</dbReference>
<dbReference type="Gene3D" id="3.20.20.60">
    <property type="entry name" value="Phosphoenolpyruvate-binding domains"/>
    <property type="match status" value="1"/>
</dbReference>
<dbReference type="STRING" id="933059.SAMN04488103_11031"/>
<accession>A0A1H8KZ45</accession>
<keyword evidence="5 15" id="KW-0460">Magnesium</keyword>
<keyword evidence="18" id="KW-1185">Reference proteome</keyword>
<keyword evidence="4 15" id="KW-0479">Metal-binding</keyword>